<dbReference type="EMBL" id="JBHSMS010000039">
    <property type="protein sequence ID" value="MFC5511978.1"/>
    <property type="molecule type" value="Genomic_DNA"/>
</dbReference>
<dbReference type="Proteomes" id="UP001596031">
    <property type="component" value="Unassembled WGS sequence"/>
</dbReference>
<dbReference type="PROSITE" id="PS50885">
    <property type="entry name" value="HAMP"/>
    <property type="match status" value="1"/>
</dbReference>
<evidence type="ECO:0000256" key="4">
    <source>
        <dbReference type="SAM" id="MobiDB-lite"/>
    </source>
</evidence>
<name>A0ABW0PI28_9BURK</name>
<accession>A0ABW0PI28</accession>
<dbReference type="InterPro" id="IPR051310">
    <property type="entry name" value="MCP_chemotaxis"/>
</dbReference>
<evidence type="ECO:0000256" key="3">
    <source>
        <dbReference type="PROSITE-ProRule" id="PRU00284"/>
    </source>
</evidence>
<evidence type="ECO:0000259" key="6">
    <source>
        <dbReference type="PROSITE" id="PS50885"/>
    </source>
</evidence>
<organism evidence="7 8">
    <name type="scientific">Massilia jejuensis</name>
    <dbReference type="NCBI Taxonomy" id="648894"/>
    <lineage>
        <taxon>Bacteria</taxon>
        <taxon>Pseudomonadati</taxon>
        <taxon>Pseudomonadota</taxon>
        <taxon>Betaproteobacteria</taxon>
        <taxon>Burkholderiales</taxon>
        <taxon>Oxalobacteraceae</taxon>
        <taxon>Telluria group</taxon>
        <taxon>Massilia</taxon>
    </lineage>
</organism>
<evidence type="ECO:0000259" key="5">
    <source>
        <dbReference type="PROSITE" id="PS50111"/>
    </source>
</evidence>
<dbReference type="Pfam" id="PF00015">
    <property type="entry name" value="MCPsignal"/>
    <property type="match status" value="1"/>
</dbReference>
<evidence type="ECO:0000313" key="8">
    <source>
        <dbReference type="Proteomes" id="UP001596031"/>
    </source>
</evidence>
<keyword evidence="3" id="KW-0807">Transducer</keyword>
<dbReference type="Pfam" id="PF00672">
    <property type="entry name" value="HAMP"/>
    <property type="match status" value="1"/>
</dbReference>
<dbReference type="SMART" id="SM00304">
    <property type="entry name" value="HAMP"/>
    <property type="match status" value="1"/>
</dbReference>
<evidence type="ECO:0000256" key="1">
    <source>
        <dbReference type="ARBA" id="ARBA00022481"/>
    </source>
</evidence>
<dbReference type="CDD" id="cd06225">
    <property type="entry name" value="HAMP"/>
    <property type="match status" value="1"/>
</dbReference>
<comment type="similarity">
    <text evidence="2">Belongs to the methyl-accepting chemotaxis (MCP) protein family.</text>
</comment>
<keyword evidence="1" id="KW-0488">Methylation</keyword>
<feature type="region of interest" description="Disordered" evidence="4">
    <location>
        <begin position="539"/>
        <end position="570"/>
    </location>
</feature>
<feature type="compositionally biased region" description="Basic residues" evidence="4">
    <location>
        <begin position="554"/>
        <end position="570"/>
    </location>
</feature>
<evidence type="ECO:0000256" key="2">
    <source>
        <dbReference type="ARBA" id="ARBA00029447"/>
    </source>
</evidence>
<dbReference type="PANTHER" id="PTHR43531:SF14">
    <property type="entry name" value="METHYL-ACCEPTING CHEMOTAXIS PROTEIN I-RELATED"/>
    <property type="match status" value="1"/>
</dbReference>
<dbReference type="Gene3D" id="1.10.287.950">
    <property type="entry name" value="Methyl-accepting chemotaxis protein"/>
    <property type="match status" value="1"/>
</dbReference>
<protein>
    <submittedName>
        <fullName evidence="7">Methyl-accepting chemotaxis protein</fullName>
    </submittedName>
</protein>
<dbReference type="SMART" id="SM00283">
    <property type="entry name" value="MA"/>
    <property type="match status" value="1"/>
</dbReference>
<dbReference type="SUPFAM" id="SSF58104">
    <property type="entry name" value="Methyl-accepting chemotaxis protein (MCP) signaling domain"/>
    <property type="match status" value="1"/>
</dbReference>
<dbReference type="PROSITE" id="PS51257">
    <property type="entry name" value="PROKAR_LIPOPROTEIN"/>
    <property type="match status" value="1"/>
</dbReference>
<dbReference type="InterPro" id="IPR004089">
    <property type="entry name" value="MCPsignal_dom"/>
</dbReference>
<gene>
    <name evidence="7" type="ORF">ACFPOU_12695</name>
</gene>
<reference evidence="8" key="1">
    <citation type="journal article" date="2019" name="Int. J. Syst. Evol. Microbiol.">
        <title>The Global Catalogue of Microorganisms (GCM) 10K type strain sequencing project: providing services to taxonomists for standard genome sequencing and annotation.</title>
        <authorList>
            <consortium name="The Broad Institute Genomics Platform"/>
            <consortium name="The Broad Institute Genome Sequencing Center for Infectious Disease"/>
            <person name="Wu L."/>
            <person name="Ma J."/>
        </authorList>
    </citation>
    <scope>NUCLEOTIDE SEQUENCE [LARGE SCALE GENOMIC DNA]</scope>
    <source>
        <strain evidence="8">CCUG 38813</strain>
    </source>
</reference>
<comment type="caution">
    <text evidence="7">The sequence shown here is derived from an EMBL/GenBank/DDBJ whole genome shotgun (WGS) entry which is preliminary data.</text>
</comment>
<feature type="compositionally biased region" description="Basic and acidic residues" evidence="4">
    <location>
        <begin position="539"/>
        <end position="553"/>
    </location>
</feature>
<feature type="domain" description="Methyl-accepting transducer" evidence="5">
    <location>
        <begin position="271"/>
        <end position="500"/>
    </location>
</feature>
<feature type="domain" description="HAMP" evidence="6">
    <location>
        <begin position="214"/>
        <end position="266"/>
    </location>
</feature>
<evidence type="ECO:0000313" key="7">
    <source>
        <dbReference type="EMBL" id="MFC5511978.1"/>
    </source>
</evidence>
<keyword evidence="8" id="KW-1185">Reference proteome</keyword>
<sequence>MLSRLKIGPKLLLAPGVVLLLLVLLSCGAWYAMVRQNASLEDIVGRRAAHMRAASDLVFTAQRAHAEIYQLQSWIGGSFPKSRIAPLIGDIHRQHALTTAGLRRLARMTPPGSAERRYVDGAGTAHARYVQAVVEVIELARDDQSISANAMSKAESAFADVARRLNALSQLEQSLSQEASDSAAADFRVMTWLMPLVIVLACAVSLRITVAVRKALLGEIRGIGAAAVDLASGDLTARERVYGSDEIAETSRALNASIRNLNLTLRTILESARSIGSASRDLALGNLNLSTRAVFRASSLEHTACSMQELAATVHLTADSAQAANRLAESASNVAQQGGNVADRLVTTMESVKGSACRVGEISREIDAIAVETGTLAVNAALEAARAGEHGREFALVAGEVRSLALRTGSAAREIRELIARSVAEIEGGTAFAAQAGSSMATIAVSVQQVGDIISQISSASIEQASGLSEVNEAIVQMDQVTQRNSSLVEEAAQAARSLQMQAMTLSRAVAAFRLDEAVLPPEPPARASSVADVDIREVLKDGRRDASREPGRERRKAPRPHLRLASRRD</sequence>
<dbReference type="RefSeq" id="WP_379721650.1">
    <property type="nucleotide sequence ID" value="NZ_JBHSMS010000039.1"/>
</dbReference>
<proteinExistence type="inferred from homology"/>
<dbReference type="PANTHER" id="PTHR43531">
    <property type="entry name" value="PROTEIN ICFG"/>
    <property type="match status" value="1"/>
</dbReference>
<dbReference type="PROSITE" id="PS50111">
    <property type="entry name" value="CHEMOTAXIS_TRANSDUC_2"/>
    <property type="match status" value="1"/>
</dbReference>
<dbReference type="InterPro" id="IPR003660">
    <property type="entry name" value="HAMP_dom"/>
</dbReference>